<reference evidence="2" key="1">
    <citation type="journal article" date="2022" name="Mol. Ecol. Resour.">
        <title>The genomes of chicory, endive, great burdock and yacon provide insights into Asteraceae palaeo-polyploidization history and plant inulin production.</title>
        <authorList>
            <person name="Fan W."/>
            <person name="Wang S."/>
            <person name="Wang H."/>
            <person name="Wang A."/>
            <person name="Jiang F."/>
            <person name="Liu H."/>
            <person name="Zhao H."/>
            <person name="Xu D."/>
            <person name="Zhang Y."/>
        </authorList>
    </citation>
    <scope>NUCLEOTIDE SEQUENCE [LARGE SCALE GENOMIC DNA]</scope>
    <source>
        <strain evidence="2">cv. Punajuju</strain>
    </source>
</reference>
<comment type="caution">
    <text evidence="1">The sequence shown here is derived from an EMBL/GenBank/DDBJ whole genome shotgun (WGS) entry which is preliminary data.</text>
</comment>
<gene>
    <name evidence="1" type="ORF">L2E82_47333</name>
</gene>
<evidence type="ECO:0000313" key="2">
    <source>
        <dbReference type="Proteomes" id="UP001055811"/>
    </source>
</evidence>
<proteinExistence type="predicted"/>
<dbReference type="EMBL" id="CM042017">
    <property type="protein sequence ID" value="KAI3689378.1"/>
    <property type="molecule type" value="Genomic_DNA"/>
</dbReference>
<evidence type="ECO:0000313" key="1">
    <source>
        <dbReference type="EMBL" id="KAI3689378.1"/>
    </source>
</evidence>
<keyword evidence="2" id="KW-1185">Reference proteome</keyword>
<organism evidence="1 2">
    <name type="scientific">Cichorium intybus</name>
    <name type="common">Chicory</name>
    <dbReference type="NCBI Taxonomy" id="13427"/>
    <lineage>
        <taxon>Eukaryota</taxon>
        <taxon>Viridiplantae</taxon>
        <taxon>Streptophyta</taxon>
        <taxon>Embryophyta</taxon>
        <taxon>Tracheophyta</taxon>
        <taxon>Spermatophyta</taxon>
        <taxon>Magnoliopsida</taxon>
        <taxon>eudicotyledons</taxon>
        <taxon>Gunneridae</taxon>
        <taxon>Pentapetalae</taxon>
        <taxon>asterids</taxon>
        <taxon>campanulids</taxon>
        <taxon>Asterales</taxon>
        <taxon>Asteraceae</taxon>
        <taxon>Cichorioideae</taxon>
        <taxon>Cichorieae</taxon>
        <taxon>Cichoriinae</taxon>
        <taxon>Cichorium</taxon>
    </lineage>
</organism>
<protein>
    <submittedName>
        <fullName evidence="1">Uncharacterized protein</fullName>
    </submittedName>
</protein>
<dbReference type="Proteomes" id="UP001055811">
    <property type="component" value="Linkage Group LG09"/>
</dbReference>
<reference evidence="1 2" key="2">
    <citation type="journal article" date="2022" name="Mol. Ecol. Resour.">
        <title>The genomes of chicory, endive, great burdock and yacon provide insights into Asteraceae paleo-polyploidization history and plant inulin production.</title>
        <authorList>
            <person name="Fan W."/>
            <person name="Wang S."/>
            <person name="Wang H."/>
            <person name="Wang A."/>
            <person name="Jiang F."/>
            <person name="Liu H."/>
            <person name="Zhao H."/>
            <person name="Xu D."/>
            <person name="Zhang Y."/>
        </authorList>
    </citation>
    <scope>NUCLEOTIDE SEQUENCE [LARGE SCALE GENOMIC DNA]</scope>
    <source>
        <strain evidence="2">cv. Punajuju</strain>
        <tissue evidence="1">Leaves</tissue>
    </source>
</reference>
<sequence length="543" mass="60837">MKNSVANHGMLVLALTMMLAVNGVKHGREEIGVGVILDMDSSLGKSIRISMLMAIEDFYKDTNNSTTIIIPHFRDSQYSNVDAASAAIDLLKNIQVTAILGPQQSSQAHFILDIAQRSKVPIITPVTNPDFTPILNPYFIRIAHASSTQAQPIAALIKSFDWREVVFVYEDTDFGREPIPYLSDAMVNIGIQVKYRTLLSPSTPDDRILQQLYKLKSMQTRVFVVHMLPAFASRFFRKVDEAGMMAQGYAWIITDVLTGLLHHLDHLAINSMQGVLGVKPYIPQTNRLTNFERRWRRRFHKEYPEIDGLELDMFGIWSYDCVVGLAMALNRVENEVSTTFKRPTNASTDLDAIGTSEMVSRFLPMIRNITHKGMSGDFQLVNGQLKTSAYQIVNVIGKGEKQAFPKESPLVDEFSRAILKVIEGGMSAISNKWFGDQAHCPDENGATQPFDKLTVDSFKGLFLISGLSSTFALIVSVFNFLYQNKAILISRGSFNQKLIEIIQSFDEEKDRKPSEEETVHPLPSPAISLDHQCEGVSSPRIRI</sequence>
<name>A0ACB8YVQ8_CICIN</name>
<accession>A0ACB8YVQ8</accession>